<proteinExistence type="predicted"/>
<accession>A0A8S9U6D2</accession>
<feature type="region of interest" description="Disordered" evidence="1">
    <location>
        <begin position="27"/>
        <end position="54"/>
    </location>
</feature>
<gene>
    <name evidence="2" type="ORF">GN958_ATG14351</name>
</gene>
<evidence type="ECO:0000256" key="1">
    <source>
        <dbReference type="SAM" id="MobiDB-lite"/>
    </source>
</evidence>
<comment type="caution">
    <text evidence="2">The sequence shown here is derived from an EMBL/GenBank/DDBJ whole genome shotgun (WGS) entry which is preliminary data.</text>
</comment>
<dbReference type="EMBL" id="JAACNO010001944">
    <property type="protein sequence ID" value="KAF4136456.1"/>
    <property type="molecule type" value="Genomic_DNA"/>
</dbReference>
<protein>
    <submittedName>
        <fullName evidence="2">Uncharacterized protein</fullName>
    </submittedName>
</protein>
<sequence length="90" mass="9771">MNELVLKKKQRYVNISSDTAEFDSVAGDDPALPADVFQPPAGSQSLARPASAGKKKAKQLYLEEQVDKAIMHSERVLAAATMAQVEILNE</sequence>
<dbReference type="Proteomes" id="UP000704712">
    <property type="component" value="Unassembled WGS sequence"/>
</dbReference>
<organism evidence="2 3">
    <name type="scientific">Phytophthora infestans</name>
    <name type="common">Potato late blight agent</name>
    <name type="synonym">Botrytis infestans</name>
    <dbReference type="NCBI Taxonomy" id="4787"/>
    <lineage>
        <taxon>Eukaryota</taxon>
        <taxon>Sar</taxon>
        <taxon>Stramenopiles</taxon>
        <taxon>Oomycota</taxon>
        <taxon>Peronosporomycetes</taxon>
        <taxon>Peronosporales</taxon>
        <taxon>Peronosporaceae</taxon>
        <taxon>Phytophthora</taxon>
    </lineage>
</organism>
<reference evidence="2" key="1">
    <citation type="submission" date="2020-03" db="EMBL/GenBank/DDBJ databases">
        <title>Hybrid Assembly of Korean Phytophthora infestans isolates.</title>
        <authorList>
            <person name="Prokchorchik M."/>
            <person name="Lee Y."/>
            <person name="Seo J."/>
            <person name="Cho J.-H."/>
            <person name="Park Y.-E."/>
            <person name="Jang D.-C."/>
            <person name="Im J.-S."/>
            <person name="Choi J.-G."/>
            <person name="Park H.-J."/>
            <person name="Lee G.-B."/>
            <person name="Lee Y.-G."/>
            <person name="Hong S.-Y."/>
            <person name="Cho K."/>
            <person name="Sohn K.H."/>
        </authorList>
    </citation>
    <scope>NUCLEOTIDE SEQUENCE</scope>
    <source>
        <strain evidence="2">KR_2_A2</strain>
    </source>
</reference>
<dbReference type="AlphaFoldDB" id="A0A8S9U6D2"/>
<evidence type="ECO:0000313" key="3">
    <source>
        <dbReference type="Proteomes" id="UP000704712"/>
    </source>
</evidence>
<evidence type="ECO:0000313" key="2">
    <source>
        <dbReference type="EMBL" id="KAF4136456.1"/>
    </source>
</evidence>
<name>A0A8S9U6D2_PHYIN</name>